<feature type="coiled-coil region" evidence="1">
    <location>
        <begin position="92"/>
        <end position="168"/>
    </location>
</feature>
<dbReference type="AlphaFoldDB" id="A0A1W0A2X2"/>
<comment type="caution">
    <text evidence="2">The sequence shown here is derived from an EMBL/GenBank/DDBJ whole genome shotgun (WGS) entry which is preliminary data.</text>
</comment>
<keyword evidence="3" id="KW-1185">Reference proteome</keyword>
<evidence type="ECO:0000256" key="1">
    <source>
        <dbReference type="SAM" id="Coils"/>
    </source>
</evidence>
<protein>
    <submittedName>
        <fullName evidence="2">Uncharacterized protein</fullName>
    </submittedName>
</protein>
<dbReference type="EMBL" id="JNBS01000582">
    <property type="protein sequence ID" value="OQS04633.1"/>
    <property type="molecule type" value="Genomic_DNA"/>
</dbReference>
<dbReference type="Proteomes" id="UP000243217">
    <property type="component" value="Unassembled WGS sequence"/>
</dbReference>
<reference evidence="2 3" key="1">
    <citation type="journal article" date="2014" name="Genome Biol. Evol.">
        <title>The secreted proteins of Achlya hypogyna and Thraustotheca clavata identify the ancestral oomycete secretome and reveal gene acquisitions by horizontal gene transfer.</title>
        <authorList>
            <person name="Misner I."/>
            <person name="Blouin N."/>
            <person name="Leonard G."/>
            <person name="Richards T.A."/>
            <person name="Lane C.E."/>
        </authorList>
    </citation>
    <scope>NUCLEOTIDE SEQUENCE [LARGE SCALE GENOMIC DNA]</scope>
    <source>
        <strain evidence="2 3">ATCC 34112</strain>
    </source>
</reference>
<name>A0A1W0A2X2_9STRA</name>
<organism evidence="2 3">
    <name type="scientific">Thraustotheca clavata</name>
    <dbReference type="NCBI Taxonomy" id="74557"/>
    <lineage>
        <taxon>Eukaryota</taxon>
        <taxon>Sar</taxon>
        <taxon>Stramenopiles</taxon>
        <taxon>Oomycota</taxon>
        <taxon>Saprolegniomycetes</taxon>
        <taxon>Saprolegniales</taxon>
        <taxon>Achlyaceae</taxon>
        <taxon>Thraustotheca</taxon>
    </lineage>
</organism>
<proteinExistence type="predicted"/>
<gene>
    <name evidence="2" type="ORF">THRCLA_20835</name>
</gene>
<evidence type="ECO:0000313" key="2">
    <source>
        <dbReference type="EMBL" id="OQS04633.1"/>
    </source>
</evidence>
<dbReference type="PANTHER" id="PTHR40515:SF1">
    <property type="entry name" value="CILIA- AND FLAGELLA-ASSOCIATED PROTEIN 157"/>
    <property type="match status" value="1"/>
</dbReference>
<dbReference type="PANTHER" id="PTHR40515">
    <property type="entry name" value="CILIA- AND FLAGELLA-ASSOCIATED PROTEIN 157"/>
    <property type="match status" value="1"/>
</dbReference>
<sequence>MAQAPSVDVFNKDTFLTSLRDGVGTESTHKSGAYSPKGMESVREKYAQLHEVVGSLSEKITAVLVRQEKDFLAAYRAHMYNVQKELHDTKEKVQRNETIENKSEKIKLLEEERDWYRKEALRLDTFTTNMKKDLKHMKDKLESIEEDRDWLEKQLKASKKQNKLLRAELEIRLANMSMQHNEKTALERPTTPADEMPNPDLQLPLGLQQAKREINRLRSDNSKHDPNQLEAFFLLSIDAVKRDIIRRKTQNREQKLATVRSMQPLKADPTTDYDPDLKDFTSADRIRVIERLLAHDEVLSMLYDNLFPDSKALPDSEESKREARSPPVGSGAAAVAAVREECCCIFNLIMDDSINQLLAQSGRCSFTCQERFNTSVSRMEAANSMIVNKPPKHHIAEHGNFDTKVPEFKTRFRIPTQYDLKIESAKKNVTGNGLYKPPSLHEFRHEDAGLNVATTDFTAKFALADNQDVRRQIAENQEGFLTGQSIKAVLCERSIPRDQEDFHLQLPHTSSKTGNLNLRLHVTLDQAGMFSCDGGRSHKYRDEATADPRFIH</sequence>
<accession>A0A1W0A2X2</accession>
<keyword evidence="1" id="KW-0175">Coiled coil</keyword>
<dbReference type="OrthoDB" id="299625at2759"/>
<evidence type="ECO:0000313" key="3">
    <source>
        <dbReference type="Proteomes" id="UP000243217"/>
    </source>
</evidence>